<dbReference type="EMBL" id="BAAAOP010000005">
    <property type="protein sequence ID" value="GAA2187455.1"/>
    <property type="molecule type" value="Genomic_DNA"/>
</dbReference>
<accession>A0ABN3B4N6</accession>
<organism evidence="1 2">
    <name type="scientific">Leucobacter alluvii</name>
    <dbReference type="NCBI Taxonomy" id="340321"/>
    <lineage>
        <taxon>Bacteria</taxon>
        <taxon>Bacillati</taxon>
        <taxon>Actinomycetota</taxon>
        <taxon>Actinomycetes</taxon>
        <taxon>Micrococcales</taxon>
        <taxon>Microbacteriaceae</taxon>
        <taxon>Leucobacter</taxon>
    </lineage>
</organism>
<dbReference type="Proteomes" id="UP001501084">
    <property type="component" value="Unassembled WGS sequence"/>
</dbReference>
<keyword evidence="2" id="KW-1185">Reference proteome</keyword>
<protein>
    <submittedName>
        <fullName evidence="1">Uncharacterized protein</fullName>
    </submittedName>
</protein>
<evidence type="ECO:0000313" key="2">
    <source>
        <dbReference type="Proteomes" id="UP001501084"/>
    </source>
</evidence>
<comment type="caution">
    <text evidence="1">The sequence shown here is derived from an EMBL/GenBank/DDBJ whole genome shotgun (WGS) entry which is preliminary data.</text>
</comment>
<sequence length="73" mass="8225">MSLLSDAASTRSSFCMIVYSLRPPQVGNADIEKYWSVRLTVRADPRGSTAPWHKDQLCHTSAARWALDDDERS</sequence>
<name>A0ABN3B4N6_9MICO</name>
<proteinExistence type="predicted"/>
<reference evidence="1 2" key="1">
    <citation type="journal article" date="2019" name="Int. J. Syst. Evol. Microbiol.">
        <title>The Global Catalogue of Microorganisms (GCM) 10K type strain sequencing project: providing services to taxonomists for standard genome sequencing and annotation.</title>
        <authorList>
            <consortium name="The Broad Institute Genomics Platform"/>
            <consortium name="The Broad Institute Genome Sequencing Center for Infectious Disease"/>
            <person name="Wu L."/>
            <person name="Ma J."/>
        </authorList>
    </citation>
    <scope>NUCLEOTIDE SEQUENCE [LARGE SCALE GENOMIC DNA]</scope>
    <source>
        <strain evidence="1 2">JCM 14919</strain>
    </source>
</reference>
<gene>
    <name evidence="1" type="ORF">GCM10009786_12470</name>
</gene>
<evidence type="ECO:0000313" key="1">
    <source>
        <dbReference type="EMBL" id="GAA2187455.1"/>
    </source>
</evidence>